<protein>
    <submittedName>
        <fullName evidence="1">Uncharacterized protein</fullName>
    </submittedName>
</protein>
<organism evidence="1 2">
    <name type="scientific">Scortum barcoo</name>
    <name type="common">barcoo grunter</name>
    <dbReference type="NCBI Taxonomy" id="214431"/>
    <lineage>
        <taxon>Eukaryota</taxon>
        <taxon>Metazoa</taxon>
        <taxon>Chordata</taxon>
        <taxon>Craniata</taxon>
        <taxon>Vertebrata</taxon>
        <taxon>Euteleostomi</taxon>
        <taxon>Actinopterygii</taxon>
        <taxon>Neopterygii</taxon>
        <taxon>Teleostei</taxon>
        <taxon>Neoteleostei</taxon>
        <taxon>Acanthomorphata</taxon>
        <taxon>Eupercaria</taxon>
        <taxon>Centrarchiformes</taxon>
        <taxon>Terapontoidei</taxon>
        <taxon>Terapontidae</taxon>
        <taxon>Scortum</taxon>
    </lineage>
</organism>
<dbReference type="Proteomes" id="UP000831701">
    <property type="component" value="Chromosome 12"/>
</dbReference>
<sequence>MSVGRINRYSIVSSEEEGLRLTTMHGMNGFGNGKIHTRRKCRNRFVKKNGQCNVQFANMDEKSQRYMADIFTTCVDIRWRWMLVVFTLVFVVSWLAFGLAFWVIALLHGDLDNPAGDDNFTPCVLQVNGFVAAFLFSIETQSTIGYGYRCVTEECPVAVFMVVFQSIVGCIIDCFMIGAIMAKMARPKKRAQTLLFSHNAVIAMRDGKLCLMWRVGNLRKSHIVEAHVRAQLIKPRITDEGEYIPLDQIDINVGFDKGLDRIFLVSPITILHEIDEESPLFGISKQDLETADFEIVVILEGMVEATAMTTQARSSYLASEILWGHRFEPVLFEEKNLYKVDYSHFHKTYEVPSTPRCSAKDMVENKFLVPSSNSFCYENELAFLSRDDEEEDVGGGSRALANLSPDRNSRHEFERLQATRALDQRMKVVNLKQAILQAWKERWSDYQWAINIKKNFPKGATWDYLNLAEALMEQAMIGPSPNPLILSYLKYAISSQMVSYSSVLTAISKFDDFSRELCVKSLLEIMDMFCHRLSCHGKAEECIGLCRALLGVVVWLLQGCAWYCERLRELGPSTSTEASLRACQERLHNLMNSSKNRALVHIARLEEQGVTSSWSNIEQSMLKVTEGISSVPNQTLRTKLEESLMLVKGIPMMLSVQCDPQQHASFPSVHAFIMLEGTMNLTGETQPLVEQLMMIKRMQRIPAPLFVLEIWKACFTGLIESPEGTEELKWTAFTFLKIPQVLLRLKKYPHGDKGQDFMEDVNIAFQYLLKLTPLLDKADQRCNCDCLGMLLQECNKLGLLSDSNTSCLTSKRLNEFPKHISGEGSKSASVRALLFDISFLMLCHVVQTYGSEVILSDPSPSGETPFFETWLQTCMPEEGKTLNPDHPCFRPEPGKVESLVTLLNNSSEMKLVMAICAVAWLVAHVRMLGRDEREKPQTMIRQLVTPLYGENTLQFYNERVIIMSSIMEHMCADVFQQTGASLRPPVEGQEPIPYRNLLPAKDPIHVALSKQFQAVLRKGWVDSRALHLFESLLNMGGVFWFTNNLVKELLKETRQEWANRVVELLYSIFCLDTQQITLTLLGTIIPDLLTDSAHWHSLTDPPGKALAKLTVWCALSSYSSHHKGPFSARQRKRQREDIEDYNSLFPLDDTQPSKLMRLLSSNEDEPVALSSPGDRSMSSSLSASQLHTVNMRDPLNRVLANLFLLISSIVGSKIAGPHTQFVQSFMEECVECLEQGSRGSILQFMPFTMVSELVKLPALAKPKVVLAITDLTLPLGRRVAAKAIAAL</sequence>
<evidence type="ECO:0000313" key="2">
    <source>
        <dbReference type="Proteomes" id="UP000831701"/>
    </source>
</evidence>
<name>A0ACB8WB45_9TELE</name>
<comment type="caution">
    <text evidence="1">The sequence shown here is derived from an EMBL/GenBank/DDBJ whole genome shotgun (WGS) entry which is preliminary data.</text>
</comment>
<keyword evidence="2" id="KW-1185">Reference proteome</keyword>
<reference evidence="1" key="1">
    <citation type="submission" date="2022-04" db="EMBL/GenBank/DDBJ databases">
        <title>Jade perch genome.</title>
        <authorList>
            <person name="Chao B."/>
        </authorList>
    </citation>
    <scope>NUCLEOTIDE SEQUENCE</scope>
    <source>
        <strain evidence="1">CB-2022</strain>
    </source>
</reference>
<dbReference type="EMBL" id="CM041542">
    <property type="protein sequence ID" value="KAI3364979.1"/>
    <property type="molecule type" value="Genomic_DNA"/>
</dbReference>
<gene>
    <name evidence="1" type="ORF">L3Q82_001145</name>
</gene>
<accession>A0ACB8WB45</accession>
<proteinExistence type="predicted"/>
<evidence type="ECO:0000313" key="1">
    <source>
        <dbReference type="EMBL" id="KAI3364979.1"/>
    </source>
</evidence>